<evidence type="ECO:0000313" key="5">
    <source>
        <dbReference type="Proteomes" id="UP000054516"/>
    </source>
</evidence>
<dbReference type="EMBL" id="DF977469">
    <property type="protein sequence ID" value="GAW26209.1"/>
    <property type="molecule type" value="Genomic_DNA"/>
</dbReference>
<evidence type="ECO:0000256" key="2">
    <source>
        <dbReference type="ARBA" id="ARBA00022553"/>
    </source>
</evidence>
<dbReference type="SUPFAM" id="SSF53901">
    <property type="entry name" value="Thiolase-like"/>
    <property type="match status" value="1"/>
</dbReference>
<dbReference type="PANTHER" id="PTHR43775">
    <property type="entry name" value="FATTY ACID SYNTHASE"/>
    <property type="match status" value="1"/>
</dbReference>
<organism evidence="4">
    <name type="scientific">Rosellinia necatrix</name>
    <name type="common">White root-rot fungus</name>
    <dbReference type="NCBI Taxonomy" id="77044"/>
    <lineage>
        <taxon>Eukaryota</taxon>
        <taxon>Fungi</taxon>
        <taxon>Dikarya</taxon>
        <taxon>Ascomycota</taxon>
        <taxon>Pezizomycotina</taxon>
        <taxon>Sordariomycetes</taxon>
        <taxon>Xylariomycetidae</taxon>
        <taxon>Xylariales</taxon>
        <taxon>Xylariaceae</taxon>
        <taxon>Rosellinia</taxon>
    </lineage>
</organism>
<dbReference type="PROSITE" id="PS52004">
    <property type="entry name" value="KS3_2"/>
    <property type="match status" value="1"/>
</dbReference>
<dbReference type="OrthoDB" id="329835at2759"/>
<evidence type="ECO:0000256" key="1">
    <source>
        <dbReference type="ARBA" id="ARBA00022450"/>
    </source>
</evidence>
<keyword evidence="5" id="KW-1185">Reference proteome</keyword>
<dbReference type="AlphaFoldDB" id="A0A1S8A872"/>
<dbReference type="Gene3D" id="3.40.47.10">
    <property type="match status" value="1"/>
</dbReference>
<dbReference type="GO" id="GO:0004312">
    <property type="term" value="F:fatty acid synthase activity"/>
    <property type="evidence" value="ECO:0007669"/>
    <property type="project" value="TreeGrafter"/>
</dbReference>
<protein>
    <submittedName>
        <fullName evidence="4">Putative polyketide synthase</fullName>
    </submittedName>
</protein>
<feature type="domain" description="Ketosynthase family 3 (KS3)" evidence="3">
    <location>
        <begin position="1"/>
        <end position="114"/>
    </location>
</feature>
<dbReference type="PANTHER" id="PTHR43775:SF29">
    <property type="entry name" value="ASPERFURANONE POLYKETIDE SYNTHASE AFOG-RELATED"/>
    <property type="match status" value="1"/>
</dbReference>
<name>A0A1S8A872_ROSNE</name>
<dbReference type="GO" id="GO:0044550">
    <property type="term" value="P:secondary metabolite biosynthetic process"/>
    <property type="evidence" value="ECO:0007669"/>
    <property type="project" value="TreeGrafter"/>
</dbReference>
<dbReference type="Proteomes" id="UP000054516">
    <property type="component" value="Unassembled WGS sequence"/>
</dbReference>
<reference evidence="4" key="1">
    <citation type="submission" date="2016-03" db="EMBL/GenBank/DDBJ databases">
        <title>Draft genome sequence of Rosellinia necatrix.</title>
        <authorList>
            <person name="Kanematsu S."/>
        </authorList>
    </citation>
    <scope>NUCLEOTIDE SEQUENCE [LARGE SCALE GENOMIC DNA]</scope>
    <source>
        <strain evidence="4">W97</strain>
    </source>
</reference>
<proteinExistence type="predicted"/>
<dbReference type="InterPro" id="IPR016039">
    <property type="entry name" value="Thiolase-like"/>
</dbReference>
<accession>A0A1S8A872</accession>
<dbReference type="InterPro" id="IPR014030">
    <property type="entry name" value="Ketoacyl_synth_N"/>
</dbReference>
<dbReference type="InterPro" id="IPR050091">
    <property type="entry name" value="PKS_NRPS_Biosynth_Enz"/>
</dbReference>
<dbReference type="InterPro" id="IPR020841">
    <property type="entry name" value="PKS_Beta-ketoAc_synthase_dom"/>
</dbReference>
<dbReference type="GO" id="GO:0006633">
    <property type="term" value="P:fatty acid biosynthetic process"/>
    <property type="evidence" value="ECO:0007669"/>
    <property type="project" value="TreeGrafter"/>
</dbReference>
<evidence type="ECO:0000259" key="3">
    <source>
        <dbReference type="PROSITE" id="PS52004"/>
    </source>
</evidence>
<gene>
    <name evidence="4" type="ORF">SAMD00023353_2400900</name>
</gene>
<keyword evidence="1" id="KW-0596">Phosphopantetheine</keyword>
<evidence type="ECO:0000313" key="4">
    <source>
        <dbReference type="EMBL" id="GAW26209.1"/>
    </source>
</evidence>
<sequence>MGDVAVIGFSFKLPEGADTSSSLWETLEKGRNLVTDWPASRIIRNAFHSEELAKRNKLRSDGGYFIKDDPGAFDAPFFSVTAAEAASMDPMQRWTLEVSYRAFENGETFPTRNC</sequence>
<dbReference type="Pfam" id="PF00109">
    <property type="entry name" value="ketoacyl-synt"/>
    <property type="match status" value="1"/>
</dbReference>
<dbReference type="STRING" id="77044.A0A1S8A872"/>
<keyword evidence="2" id="KW-0597">Phosphoprotein</keyword>